<evidence type="ECO:0000313" key="2">
    <source>
        <dbReference type="Proteomes" id="UP000046373"/>
    </source>
</evidence>
<evidence type="ECO:0000313" key="1">
    <source>
        <dbReference type="EMBL" id="CDX20500.1"/>
    </source>
</evidence>
<proteinExistence type="predicted"/>
<dbReference type="EMBL" id="CCNB01000003">
    <property type="protein sequence ID" value="CDX20500.1"/>
    <property type="molecule type" value="Genomic_DNA"/>
</dbReference>
<sequence length="81" mass="9046">MKAYRVEEMDGETVLASHAVEAMAPYEAARKALGVEVTLRAGADRWIRVVELTDRPPTRLRPGVFEFRVVGRTSYPLPSVC</sequence>
<dbReference type="AlphaFoldDB" id="A0A090DUD9"/>
<name>A0A090DUD9_MESPL</name>
<reference evidence="1 2" key="1">
    <citation type="submission" date="2014-08" db="EMBL/GenBank/DDBJ databases">
        <authorList>
            <person name="Moulin Lionel"/>
        </authorList>
    </citation>
    <scope>NUCLEOTIDE SEQUENCE [LARGE SCALE GENOMIC DNA]</scope>
</reference>
<gene>
    <name evidence="1" type="ORF">MPLDJ20_110322</name>
</gene>
<organism evidence="1 2">
    <name type="scientific">Mesorhizobium plurifarium</name>
    <dbReference type="NCBI Taxonomy" id="69974"/>
    <lineage>
        <taxon>Bacteria</taxon>
        <taxon>Pseudomonadati</taxon>
        <taxon>Pseudomonadota</taxon>
        <taxon>Alphaproteobacteria</taxon>
        <taxon>Hyphomicrobiales</taxon>
        <taxon>Phyllobacteriaceae</taxon>
        <taxon>Mesorhizobium</taxon>
    </lineage>
</organism>
<dbReference type="Proteomes" id="UP000046373">
    <property type="component" value="Unassembled WGS sequence"/>
</dbReference>
<protein>
    <submittedName>
        <fullName evidence="1">Uncharacterized protein</fullName>
    </submittedName>
</protein>
<accession>A0A090DUD9</accession>